<evidence type="ECO:0000256" key="1">
    <source>
        <dbReference type="SAM" id="MobiDB-lite"/>
    </source>
</evidence>
<name>A0A0G4HQK2_9ALVE</name>
<feature type="compositionally biased region" description="Basic and acidic residues" evidence="1">
    <location>
        <begin position="194"/>
        <end position="204"/>
    </location>
</feature>
<dbReference type="SUPFAM" id="SSF49452">
    <property type="entry name" value="Starch-binding domain-like"/>
    <property type="match status" value="1"/>
</dbReference>
<dbReference type="VEuPathDB" id="CryptoDB:Cvel_30197"/>
<evidence type="ECO:0000313" key="2">
    <source>
        <dbReference type="EMBL" id="CEM46533.1"/>
    </source>
</evidence>
<dbReference type="InterPro" id="IPR013783">
    <property type="entry name" value="Ig-like_fold"/>
</dbReference>
<dbReference type="PhylomeDB" id="A0A0G4HQK2"/>
<sequence length="341" mass="34555">MLEAETGCVLFACSGVEPREGQRLVVVGSSSELGAGDASRGVPLHRVKNPAFAGVWMSFPILHSARSQVRFQLALVGPGAATVGTGSSACGGMALLDGGGLVDGGQNSSAVTSAVSSAAPTDGRSQECCGCAWEPLGCGAREVEVIGGGFALFGGRWGDGQTQVTPLRLEDMVLAQQQLEQDTFPSVSSEMDGEGDRQAERGDMSEDGGFGGPPEGGLSVRESDTSLSAPAVVLSSSSLTCVSSGKEGGEGKQRGHEMDVQPEGVLTHRISTADGRQSEGGGRVSLRESGRATVDDVGVSPASKNILVASAQSDCLYASRGHPATSVPVNDGGCITAEARG</sequence>
<feature type="compositionally biased region" description="Basic and acidic residues" evidence="1">
    <location>
        <begin position="247"/>
        <end position="259"/>
    </location>
</feature>
<dbReference type="Gene3D" id="2.60.40.10">
    <property type="entry name" value="Immunoglobulins"/>
    <property type="match status" value="1"/>
</dbReference>
<dbReference type="GO" id="GO:2001070">
    <property type="term" value="F:starch binding"/>
    <property type="evidence" value="ECO:0007669"/>
    <property type="project" value="InterPro"/>
</dbReference>
<proteinExistence type="predicted"/>
<reference evidence="2" key="1">
    <citation type="submission" date="2014-11" db="EMBL/GenBank/DDBJ databases">
        <authorList>
            <person name="Otto D Thomas"/>
            <person name="Naeem Raeece"/>
        </authorList>
    </citation>
    <scope>NUCLEOTIDE SEQUENCE</scope>
</reference>
<gene>
    <name evidence="2" type="ORF">Cvel_30197</name>
</gene>
<dbReference type="InterPro" id="IPR013784">
    <property type="entry name" value="Carb-bd-like_fold"/>
</dbReference>
<dbReference type="EMBL" id="CDMZ01003479">
    <property type="protein sequence ID" value="CEM46533.1"/>
    <property type="molecule type" value="Genomic_DNA"/>
</dbReference>
<organism evidence="2">
    <name type="scientific">Chromera velia CCMP2878</name>
    <dbReference type="NCBI Taxonomy" id="1169474"/>
    <lineage>
        <taxon>Eukaryota</taxon>
        <taxon>Sar</taxon>
        <taxon>Alveolata</taxon>
        <taxon>Colpodellida</taxon>
        <taxon>Chromeraceae</taxon>
        <taxon>Chromera</taxon>
    </lineage>
</organism>
<feature type="region of interest" description="Disordered" evidence="1">
    <location>
        <begin position="181"/>
        <end position="263"/>
    </location>
</feature>
<feature type="compositionally biased region" description="Low complexity" evidence="1">
    <location>
        <begin position="226"/>
        <end position="244"/>
    </location>
</feature>
<dbReference type="AlphaFoldDB" id="A0A0G4HQK2"/>
<accession>A0A0G4HQK2</accession>
<protein>
    <submittedName>
        <fullName evidence="2">Uncharacterized protein</fullName>
    </submittedName>
</protein>